<dbReference type="SMART" id="SM00320">
    <property type="entry name" value="WD40"/>
    <property type="match status" value="14"/>
</dbReference>
<feature type="repeat" description="WD" evidence="3">
    <location>
        <begin position="913"/>
        <end position="954"/>
    </location>
</feature>
<dbReference type="SUPFAM" id="SSF50998">
    <property type="entry name" value="Quinoprotein alcohol dehydrogenase-like"/>
    <property type="match status" value="1"/>
</dbReference>
<name>A0A7W7CCL1_9PSEU</name>
<dbReference type="Proteomes" id="UP000533598">
    <property type="component" value="Unassembled WGS sequence"/>
</dbReference>
<sequence>MPRVERPLDNGDNALLRFAADLRALREAAGSPTYRVLAQRVHYSVASLSQAAAGRKLPTLAVTLAYVRGCAGDQAGWERRWHEVAVEVGTETPPAADGEAAPYVGLAAFQRADADWFFGRERLVEELRSLVRQRRLVAVFGASGAGKSSVLRAGLLPRLPADWPVLLFSPGANPVEELGLALGGTPVATEPRSAVELAHARLAAAPDAAELVVVVDQFEEVFTLCADPGQRGRFIDLLLALAAGRQSRCRVILGVRADFYPHCTGYPQLFGKLRQAQVAVCPMTTDELRSAIVQPAVTAGSTVEGALLARLIADAHGQVGALPLLSHALLETWRRRRGNTLTLIGFLASGGIDGALAQTAESVYAGLAADQQRLARNLLLRLIAPGEGTEDTKRRIRRSELDLADPAVAHVLDRLATARLLTLDQDTVEITHEALIRRWPRLRRWAAENRELIRLHRRLTEATEAWEQVRREPGALYRGTHLDQAAELSRDSASVLSGREREFLEASMAARAGEALTARRGARRMRRLVGLLTVCLVLAACTTVYALRASEAAARQRDIAVGQQVAAQSHALRAADPEAAAQLGLAAYRMAQTTGTRGALLSTFTTPYATQLLGHQDEVNMAAYSRDGRLLATASKDGTARLWDLADPRRPKEIAILAGHTENVHSVAFRADGRLLATGSWDDTVRLWDIGDPAAPRTMAVLTGFTGSVHSVAFSPDGRVLAAAGDSRVRLWDAAEPRQPAELPAVAVPPVSVALAFAPDGRHLASANRDGTAWLWEVTGPGRLGAPRVLRGHTAAVTWVAFSPDSGLLATTGQDRTVRLWDLAAPQAPPRVLTGHTDVVRTAAFSPNGRLLATGGLDRETRLWEVAGGRQLTTFSGLTGHVLSVAFSPDGRGLAAASKNATTWLWDLAGATLAGHGDSICAVAFSRDGRLLATGSRDHTVRLWDTRDRTEVAVLAGHRGSVCGLDFSSDGRLLATASHDHTARLWDLGDPRKPVALHEITEHGQPVSAVAFAGDGPVLAVAALDATVSLWQVAAGSRPSRLSVLTQHRKGVNAIAFSGDGTRMATADWDRTTRLWDLRDPRRPNELAVLTGHTDGVSSVALSRDGKTLATGSWDRTVRLWDTGTATALAVVRHADNVNAVALSSDGRTLATGSWDRTLRLWDVGDPSHPSESAVVTGHPEAVWTLAFNPDGRTVATGGNDPIARVLDVDADRVAETICAAAPRRLGMRGWVDHFPPGQGRPPCPGR</sequence>
<feature type="transmembrane region" description="Helical" evidence="4">
    <location>
        <begin position="528"/>
        <end position="547"/>
    </location>
</feature>
<dbReference type="Pfam" id="PF00400">
    <property type="entry name" value="WD40"/>
    <property type="match status" value="14"/>
</dbReference>
<evidence type="ECO:0000256" key="2">
    <source>
        <dbReference type="ARBA" id="ARBA00022737"/>
    </source>
</evidence>
<dbReference type="EMBL" id="JACHMH010000001">
    <property type="protein sequence ID" value="MBB4678687.1"/>
    <property type="molecule type" value="Genomic_DNA"/>
</dbReference>
<dbReference type="InterPro" id="IPR020472">
    <property type="entry name" value="WD40_PAC1"/>
</dbReference>
<dbReference type="Gene3D" id="2.130.10.10">
    <property type="entry name" value="YVTN repeat-like/Quinoprotein amine dehydrogenase"/>
    <property type="match status" value="5"/>
</dbReference>
<dbReference type="RefSeq" id="WP_185004530.1">
    <property type="nucleotide sequence ID" value="NZ_BAAAUI010000010.1"/>
</dbReference>
<feature type="repeat" description="WD" evidence="3">
    <location>
        <begin position="1045"/>
        <end position="1086"/>
    </location>
</feature>
<evidence type="ECO:0000256" key="4">
    <source>
        <dbReference type="SAM" id="Phobius"/>
    </source>
</evidence>
<protein>
    <submittedName>
        <fullName evidence="6">WD40 repeat protein</fullName>
    </submittedName>
</protein>
<feature type="repeat" description="WD" evidence="3">
    <location>
        <begin position="1176"/>
        <end position="1217"/>
    </location>
</feature>
<keyword evidence="4" id="KW-0472">Membrane</keyword>
<evidence type="ECO:0000259" key="5">
    <source>
        <dbReference type="Pfam" id="PF20703"/>
    </source>
</evidence>
<feature type="repeat" description="WD" evidence="3">
    <location>
        <begin position="612"/>
        <end position="653"/>
    </location>
</feature>
<feature type="repeat" description="WD" evidence="3">
    <location>
        <begin position="955"/>
        <end position="988"/>
    </location>
</feature>
<feature type="repeat" description="WD" evidence="3">
    <location>
        <begin position="754"/>
        <end position="778"/>
    </location>
</feature>
<feature type="repeat" description="WD" evidence="3">
    <location>
        <begin position="1000"/>
        <end position="1041"/>
    </location>
</feature>
<feature type="repeat" description="WD" evidence="3">
    <location>
        <begin position="875"/>
        <end position="908"/>
    </location>
</feature>
<dbReference type="InterPro" id="IPR015943">
    <property type="entry name" value="WD40/YVTN_repeat-like_dom_sf"/>
</dbReference>
<evidence type="ECO:0000256" key="3">
    <source>
        <dbReference type="PROSITE-ProRule" id="PRU00221"/>
    </source>
</evidence>
<dbReference type="CDD" id="cd00200">
    <property type="entry name" value="WD40"/>
    <property type="match status" value="2"/>
</dbReference>
<dbReference type="InterPro" id="IPR019775">
    <property type="entry name" value="WD40_repeat_CS"/>
</dbReference>
<proteinExistence type="predicted"/>
<feature type="domain" description="Novel STAND NTPase 1" evidence="5">
    <location>
        <begin position="102"/>
        <end position="473"/>
    </location>
</feature>
<feature type="repeat" description="WD" evidence="3">
    <location>
        <begin position="1090"/>
        <end position="1131"/>
    </location>
</feature>
<evidence type="ECO:0000256" key="1">
    <source>
        <dbReference type="ARBA" id="ARBA00022574"/>
    </source>
</evidence>
<dbReference type="Pfam" id="PF20703">
    <property type="entry name" value="nSTAND1"/>
    <property type="match status" value="1"/>
</dbReference>
<comment type="caution">
    <text evidence="6">The sequence shown here is derived from an EMBL/GenBank/DDBJ whole genome shotgun (WGS) entry which is preliminary data.</text>
</comment>
<reference evidence="6 7" key="1">
    <citation type="submission" date="2020-08" db="EMBL/GenBank/DDBJ databases">
        <title>Sequencing the genomes of 1000 actinobacteria strains.</title>
        <authorList>
            <person name="Klenk H.-P."/>
        </authorList>
    </citation>
    <scope>NUCLEOTIDE SEQUENCE [LARGE SCALE GENOMIC DNA]</scope>
    <source>
        <strain evidence="6 7">DSM 44230</strain>
    </source>
</reference>
<dbReference type="SUPFAM" id="SSF50978">
    <property type="entry name" value="WD40 repeat-like"/>
    <property type="match status" value="1"/>
</dbReference>
<accession>A0A7W7CCL1</accession>
<keyword evidence="1 3" id="KW-0853">WD repeat</keyword>
<dbReference type="PANTHER" id="PTHR22847">
    <property type="entry name" value="WD40 REPEAT PROTEIN"/>
    <property type="match status" value="1"/>
</dbReference>
<dbReference type="AlphaFoldDB" id="A0A7W7CCL1"/>
<dbReference type="PROSITE" id="PS50294">
    <property type="entry name" value="WD_REPEATS_REGION"/>
    <property type="match status" value="13"/>
</dbReference>
<evidence type="ECO:0000313" key="7">
    <source>
        <dbReference type="Proteomes" id="UP000533598"/>
    </source>
</evidence>
<keyword evidence="2" id="KW-0677">Repeat</keyword>
<keyword evidence="4" id="KW-0812">Transmembrane</keyword>
<dbReference type="Gene3D" id="3.40.50.300">
    <property type="entry name" value="P-loop containing nucleotide triphosphate hydrolases"/>
    <property type="match status" value="1"/>
</dbReference>
<feature type="repeat" description="WD" evidence="3">
    <location>
        <begin position="833"/>
        <end position="874"/>
    </location>
</feature>
<dbReference type="InterPro" id="IPR036322">
    <property type="entry name" value="WD40_repeat_dom_sf"/>
</dbReference>
<dbReference type="SUPFAM" id="SSF52540">
    <property type="entry name" value="P-loop containing nucleoside triphosphate hydrolases"/>
    <property type="match status" value="1"/>
</dbReference>
<keyword evidence="4" id="KW-1133">Transmembrane helix</keyword>
<dbReference type="PROSITE" id="PS00678">
    <property type="entry name" value="WD_REPEATS_1"/>
    <property type="match status" value="10"/>
</dbReference>
<feature type="repeat" description="WD" evidence="3">
    <location>
        <begin position="790"/>
        <end position="823"/>
    </location>
</feature>
<gene>
    <name evidence="6" type="ORF">HNR67_004805</name>
</gene>
<dbReference type="InterPro" id="IPR001680">
    <property type="entry name" value="WD40_rpt"/>
</dbReference>
<dbReference type="PROSITE" id="PS50082">
    <property type="entry name" value="WD_REPEATS_2"/>
    <property type="match status" value="14"/>
</dbReference>
<dbReference type="InterPro" id="IPR011047">
    <property type="entry name" value="Quinoprotein_ADH-like_sf"/>
</dbReference>
<feature type="repeat" description="WD" evidence="3">
    <location>
        <begin position="1131"/>
        <end position="1164"/>
    </location>
</feature>
<organism evidence="6 7">
    <name type="scientific">Crossiella cryophila</name>
    <dbReference type="NCBI Taxonomy" id="43355"/>
    <lineage>
        <taxon>Bacteria</taxon>
        <taxon>Bacillati</taxon>
        <taxon>Actinomycetota</taxon>
        <taxon>Actinomycetes</taxon>
        <taxon>Pseudonocardiales</taxon>
        <taxon>Pseudonocardiaceae</taxon>
        <taxon>Crossiella</taxon>
    </lineage>
</organism>
<dbReference type="InterPro" id="IPR049052">
    <property type="entry name" value="nSTAND1"/>
</dbReference>
<dbReference type="PANTHER" id="PTHR22847:SF637">
    <property type="entry name" value="WD REPEAT DOMAIN 5B"/>
    <property type="match status" value="1"/>
</dbReference>
<feature type="repeat" description="WD" evidence="3">
    <location>
        <begin position="657"/>
        <end position="698"/>
    </location>
</feature>
<evidence type="ECO:0000313" key="6">
    <source>
        <dbReference type="EMBL" id="MBB4678687.1"/>
    </source>
</evidence>
<feature type="repeat" description="WD" evidence="3">
    <location>
        <begin position="702"/>
        <end position="742"/>
    </location>
</feature>
<keyword evidence="7" id="KW-1185">Reference proteome</keyword>
<dbReference type="InterPro" id="IPR027417">
    <property type="entry name" value="P-loop_NTPase"/>
</dbReference>
<dbReference type="PRINTS" id="PR00320">
    <property type="entry name" value="GPROTEINBRPT"/>
</dbReference>